<reference evidence="2 3" key="1">
    <citation type="journal article" date="2019" name="Syst. Appl. Microbiol.">
        <title>Polyphasic characterization of two novel Lactobacillus spp. isolated from blown salami packages: Description of Lactobacillus halodurans sp. nov. and Lactobacillus salsicarnum sp. nov.</title>
        <authorList>
            <person name="Schuster J.A."/>
            <person name="Klingl A."/>
            <person name="Vogel R.F."/>
            <person name="Ehrmann M.A."/>
        </authorList>
    </citation>
    <scope>NUCLEOTIDE SEQUENCE [LARGE SCALE GENOMIC DNA]</scope>
    <source>
        <strain evidence="2 3">TMW 1.2118</strain>
    </source>
</reference>
<dbReference type="Proteomes" id="UP000380386">
    <property type="component" value="Unassembled WGS sequence"/>
</dbReference>
<protein>
    <submittedName>
        <fullName evidence="2">Uncharacterized protein</fullName>
    </submittedName>
</protein>
<sequence>MTNKKKRIISVEILVAIIIVGSIIFGFYKFHQHQVDQRIQEEQFHRESERKIVRQVVREYEGIESVTFTFVSPEAFGGGYTYSFYVNDEKPNKNGDTLWSTDIDYDKTIGTESFPRKGSYADKSDKDLTWVTESKYFRSKPLKKVDISNVKIHYRVKADK</sequence>
<keyword evidence="1" id="KW-0812">Transmembrane</keyword>
<keyword evidence="1" id="KW-0472">Membrane</keyword>
<evidence type="ECO:0000256" key="1">
    <source>
        <dbReference type="SAM" id="Phobius"/>
    </source>
</evidence>
<dbReference type="AlphaFoldDB" id="A0A5P0ZKD3"/>
<feature type="transmembrane region" description="Helical" evidence="1">
    <location>
        <begin position="7"/>
        <end position="28"/>
    </location>
</feature>
<keyword evidence="1" id="KW-1133">Transmembrane helix</keyword>
<accession>A0A5P0ZKD3</accession>
<dbReference type="RefSeq" id="WP_153384007.1">
    <property type="nucleotide sequence ID" value="NZ_VDFM01000022.1"/>
</dbReference>
<evidence type="ECO:0000313" key="2">
    <source>
        <dbReference type="EMBL" id="MQS53560.1"/>
    </source>
</evidence>
<gene>
    <name evidence="2" type="ORF">FHL02_11055</name>
</gene>
<proteinExistence type="predicted"/>
<evidence type="ECO:0000313" key="3">
    <source>
        <dbReference type="Proteomes" id="UP000380386"/>
    </source>
</evidence>
<name>A0A5P0ZKD3_9LACO</name>
<organism evidence="2 3">
    <name type="scientific">Companilactobacillus mishanensis</name>
    <dbReference type="NCBI Taxonomy" id="2486008"/>
    <lineage>
        <taxon>Bacteria</taxon>
        <taxon>Bacillati</taxon>
        <taxon>Bacillota</taxon>
        <taxon>Bacilli</taxon>
        <taxon>Lactobacillales</taxon>
        <taxon>Lactobacillaceae</taxon>
        <taxon>Companilactobacillus</taxon>
    </lineage>
</organism>
<dbReference type="EMBL" id="VDFM01000022">
    <property type="protein sequence ID" value="MQS53560.1"/>
    <property type="molecule type" value="Genomic_DNA"/>
</dbReference>
<comment type="caution">
    <text evidence="2">The sequence shown here is derived from an EMBL/GenBank/DDBJ whole genome shotgun (WGS) entry which is preliminary data.</text>
</comment>